<keyword evidence="2" id="KW-1185">Reference proteome</keyword>
<gene>
    <name evidence="1" type="ORF">GH885_02480</name>
</gene>
<evidence type="ECO:0000313" key="1">
    <source>
        <dbReference type="EMBL" id="MRI65210.1"/>
    </source>
</evidence>
<dbReference type="Proteomes" id="UP000435187">
    <property type="component" value="Unassembled WGS sequence"/>
</dbReference>
<sequence>MALIQMLLVHGRISSENQVNVSPDCHVKVIHKTENGIEYSEFVKDTSPLHEQFKLMESQ</sequence>
<organism evidence="1 2">
    <name type="scientific">Gracilibacillus thailandensis</name>
    <dbReference type="NCBI Taxonomy" id="563735"/>
    <lineage>
        <taxon>Bacteria</taxon>
        <taxon>Bacillati</taxon>
        <taxon>Bacillota</taxon>
        <taxon>Bacilli</taxon>
        <taxon>Bacillales</taxon>
        <taxon>Bacillaceae</taxon>
        <taxon>Gracilibacillus</taxon>
    </lineage>
</organism>
<accession>A0A6N7QWV5</accession>
<name>A0A6N7QWV5_9BACI</name>
<dbReference type="AlphaFoldDB" id="A0A6N7QWV5"/>
<dbReference type="RefSeq" id="WP_153834081.1">
    <property type="nucleotide sequence ID" value="NZ_JBHUMW010000002.1"/>
</dbReference>
<dbReference type="EMBL" id="WJEE01000003">
    <property type="protein sequence ID" value="MRI65210.1"/>
    <property type="molecule type" value="Genomic_DNA"/>
</dbReference>
<evidence type="ECO:0000313" key="2">
    <source>
        <dbReference type="Proteomes" id="UP000435187"/>
    </source>
</evidence>
<proteinExistence type="predicted"/>
<reference evidence="1 2" key="1">
    <citation type="submission" date="2019-10" db="EMBL/GenBank/DDBJ databases">
        <title>Gracilibacillus salitolerans sp. nov., a moderate halophile isolated from a saline soil in northwest China.</title>
        <authorList>
            <person name="Gan L."/>
        </authorList>
    </citation>
    <scope>NUCLEOTIDE SEQUENCE [LARGE SCALE GENOMIC DNA]</scope>
    <source>
        <strain evidence="1 2">TP2-8</strain>
    </source>
</reference>
<comment type="caution">
    <text evidence="1">The sequence shown here is derived from an EMBL/GenBank/DDBJ whole genome shotgun (WGS) entry which is preliminary data.</text>
</comment>
<protein>
    <submittedName>
        <fullName evidence="1">Uncharacterized protein</fullName>
    </submittedName>
</protein>